<evidence type="ECO:0000256" key="4">
    <source>
        <dbReference type="ARBA" id="ARBA00023136"/>
    </source>
</evidence>
<accession>A0A235ENC9</accession>
<dbReference type="GO" id="GO:0016020">
    <property type="term" value="C:membrane"/>
    <property type="evidence" value="ECO:0007669"/>
    <property type="project" value="UniProtKB-SubCell"/>
</dbReference>
<dbReference type="OrthoDB" id="5293641at2"/>
<dbReference type="Pfam" id="PF07298">
    <property type="entry name" value="NnrU"/>
    <property type="match status" value="1"/>
</dbReference>
<evidence type="ECO:0000256" key="5">
    <source>
        <dbReference type="SAM" id="Phobius"/>
    </source>
</evidence>
<organism evidence="7 8">
    <name type="scientific">Acidovorax kalamii</name>
    <dbReference type="NCBI Taxonomy" id="2004485"/>
    <lineage>
        <taxon>Bacteria</taxon>
        <taxon>Pseudomonadati</taxon>
        <taxon>Pseudomonadota</taxon>
        <taxon>Betaproteobacteria</taxon>
        <taxon>Burkholderiales</taxon>
        <taxon>Comamonadaceae</taxon>
        <taxon>Acidovorax</taxon>
    </lineage>
</organism>
<keyword evidence="3 5" id="KW-1133">Transmembrane helix</keyword>
<feature type="domain" description="NnrU" evidence="6">
    <location>
        <begin position="3"/>
        <end position="190"/>
    </location>
</feature>
<evidence type="ECO:0000256" key="1">
    <source>
        <dbReference type="ARBA" id="ARBA00004141"/>
    </source>
</evidence>
<name>A0A235ENC9_9BURK</name>
<reference evidence="7 8" key="1">
    <citation type="submission" date="2017-07" db="EMBL/GenBank/DDBJ databases">
        <title>Acidovorax KNDSW TSA 6 genome sequence and assembly.</title>
        <authorList>
            <person name="Mayilraj S."/>
        </authorList>
    </citation>
    <scope>NUCLEOTIDE SEQUENCE [LARGE SCALE GENOMIC DNA]</scope>
    <source>
        <strain evidence="7 8">KNDSW-TSA6</strain>
    </source>
</reference>
<dbReference type="AlphaFoldDB" id="A0A235ENC9"/>
<evidence type="ECO:0000313" key="8">
    <source>
        <dbReference type="Proteomes" id="UP000215441"/>
    </source>
</evidence>
<evidence type="ECO:0000256" key="2">
    <source>
        <dbReference type="ARBA" id="ARBA00022692"/>
    </source>
</evidence>
<feature type="transmembrane region" description="Helical" evidence="5">
    <location>
        <begin position="71"/>
        <end position="93"/>
    </location>
</feature>
<dbReference type="InterPro" id="IPR009915">
    <property type="entry name" value="NnrU_dom"/>
</dbReference>
<sequence>MGILVLGLVLFLGVHSVRIVADGWRTQTLARMGEMPWKGLYSLVSGVGLALIVWGYGLARQQPVVLWVPPIGMRHAAALLTLIAFVLLAATYVPRNALKARLHHPMVLGVKVWALAHLLSNGNLADVLLFGSFLLWAVLSFRAARQRDRAQGTVYAAGSSAGTAVALVVGLVAWAGFAFWGHAWLIGVAPLGR</sequence>
<comment type="subcellular location">
    <subcellularLocation>
        <location evidence="1">Membrane</location>
        <topology evidence="1">Multi-pass membrane protein</topology>
    </subcellularLocation>
</comment>
<gene>
    <name evidence="7" type="ORF">CBY09_12330</name>
</gene>
<feature type="transmembrane region" description="Helical" evidence="5">
    <location>
        <begin position="40"/>
        <end position="59"/>
    </location>
</feature>
<keyword evidence="4 5" id="KW-0472">Membrane</keyword>
<proteinExistence type="predicted"/>
<keyword evidence="8" id="KW-1185">Reference proteome</keyword>
<keyword evidence="2 5" id="KW-0812">Transmembrane</keyword>
<evidence type="ECO:0000256" key="3">
    <source>
        <dbReference type="ARBA" id="ARBA00022989"/>
    </source>
</evidence>
<feature type="transmembrane region" description="Helical" evidence="5">
    <location>
        <begin position="113"/>
        <end position="141"/>
    </location>
</feature>
<dbReference type="RefSeq" id="WP_094290204.1">
    <property type="nucleotide sequence ID" value="NZ_NOIG01000008.1"/>
</dbReference>
<dbReference type="Proteomes" id="UP000215441">
    <property type="component" value="Unassembled WGS sequence"/>
</dbReference>
<feature type="transmembrane region" description="Helical" evidence="5">
    <location>
        <begin position="153"/>
        <end position="180"/>
    </location>
</feature>
<evidence type="ECO:0000259" key="6">
    <source>
        <dbReference type="Pfam" id="PF07298"/>
    </source>
</evidence>
<evidence type="ECO:0000313" key="7">
    <source>
        <dbReference type="EMBL" id="OYD50057.1"/>
    </source>
</evidence>
<dbReference type="EMBL" id="NOIG01000008">
    <property type="protein sequence ID" value="OYD50057.1"/>
    <property type="molecule type" value="Genomic_DNA"/>
</dbReference>
<protein>
    <submittedName>
        <fullName evidence="7">Protein NrnU</fullName>
    </submittedName>
</protein>
<comment type="caution">
    <text evidence="7">The sequence shown here is derived from an EMBL/GenBank/DDBJ whole genome shotgun (WGS) entry which is preliminary data.</text>
</comment>